<dbReference type="SUPFAM" id="SSF56112">
    <property type="entry name" value="Protein kinase-like (PK-like)"/>
    <property type="match status" value="1"/>
</dbReference>
<evidence type="ECO:0000313" key="2">
    <source>
        <dbReference type="Proteomes" id="UP001162131"/>
    </source>
</evidence>
<dbReference type="Proteomes" id="UP001162131">
    <property type="component" value="Unassembled WGS sequence"/>
</dbReference>
<keyword evidence="2" id="KW-1185">Reference proteome</keyword>
<dbReference type="Gene3D" id="1.10.510.10">
    <property type="entry name" value="Transferase(Phosphotransferase) domain 1"/>
    <property type="match status" value="1"/>
</dbReference>
<sequence length="774" mass="89789">MMNETEIHAILKHTLDQNNICYNVPEFPFSCVPGYIKQQLGPEAIIFGSQYPLLKHYIALRIIQNQLHLTFIETKFIVPASGYSHLLELCNKLNEKRTTGKFIIVQHPKPQRLGTEPRFLIAMSFSITLAYETIKHFIQTYFLIMLYKLEEDYKIQASELMIPFLAKMQISLTKIVTSNIGKNIPKEEACRAVKAVLNGIGFRMIREKITIRGIDTFNCFLVAISTEDKSKGNREWSLFPAFIEVGDVTIAIKIVFAINSEIYSANDPVIQSKYFQFDNYINHELKRGTFKFKSPENRILMEHSVIYATLNFHEICSVINDTMSYMTHIFGRYSYGLYLIKKGYAYEGSQRSSDERYPEIYKIVRRCDRENENITYTGLCIDITNPQTVITRAPDSYVTHDFNNREFEIETTLLQRLLDVKGFEFITISKESTRITYPIWSCYTIEEGLTRLKGERVYKAIEELFVNSAKAGVLFSELPISSIKVYKHRSVVFAYINQYPYHKLGILINYSVDMLHEVICRVNKDIQSQAYACLAIARKIQPISIDYIPPDSFYPSLEDGDADIRNIDLAGMKVELIPFDEKDIPSFNIHKCLIHPHIISTLGRTSVKGKQYVVLEKHYEFLSVELTLQEKLVVIEQILQAVCFLKLKNVDFKVILPEQLYLTLKKKAKVRVNFNPPGMHEWMFPVQTTGADAYSIALLIYFILIGKTPYQELQGKMGVEEILKDVAENHRRPIVPWEFEYNHPDLTQTIRDYWVLQPYTFEQMRETFARLSVS</sequence>
<name>A0AAU9IWI0_9CILI</name>
<dbReference type="AlphaFoldDB" id="A0AAU9IWI0"/>
<dbReference type="EMBL" id="CAJZBQ010000024">
    <property type="protein sequence ID" value="CAG9320047.1"/>
    <property type="molecule type" value="Genomic_DNA"/>
</dbReference>
<dbReference type="InterPro" id="IPR011009">
    <property type="entry name" value="Kinase-like_dom_sf"/>
</dbReference>
<protein>
    <recommendedName>
        <fullName evidence="3">Protein kinase domain-containing protein</fullName>
    </recommendedName>
</protein>
<organism evidence="1 2">
    <name type="scientific">Blepharisma stoltei</name>
    <dbReference type="NCBI Taxonomy" id="1481888"/>
    <lineage>
        <taxon>Eukaryota</taxon>
        <taxon>Sar</taxon>
        <taxon>Alveolata</taxon>
        <taxon>Ciliophora</taxon>
        <taxon>Postciliodesmatophora</taxon>
        <taxon>Heterotrichea</taxon>
        <taxon>Heterotrichida</taxon>
        <taxon>Blepharismidae</taxon>
        <taxon>Blepharisma</taxon>
    </lineage>
</organism>
<evidence type="ECO:0008006" key="3">
    <source>
        <dbReference type="Google" id="ProtNLM"/>
    </source>
</evidence>
<comment type="caution">
    <text evidence="1">The sequence shown here is derived from an EMBL/GenBank/DDBJ whole genome shotgun (WGS) entry which is preliminary data.</text>
</comment>
<gene>
    <name evidence="1" type="ORF">BSTOLATCC_MIC25286</name>
</gene>
<proteinExistence type="predicted"/>
<accession>A0AAU9IWI0</accession>
<reference evidence="1" key="1">
    <citation type="submission" date="2021-09" db="EMBL/GenBank/DDBJ databases">
        <authorList>
            <consortium name="AG Swart"/>
            <person name="Singh M."/>
            <person name="Singh A."/>
            <person name="Seah K."/>
            <person name="Emmerich C."/>
        </authorList>
    </citation>
    <scope>NUCLEOTIDE SEQUENCE</scope>
    <source>
        <strain evidence="1">ATCC30299</strain>
    </source>
</reference>
<evidence type="ECO:0000313" key="1">
    <source>
        <dbReference type="EMBL" id="CAG9320047.1"/>
    </source>
</evidence>